<protein>
    <submittedName>
        <fullName evidence="1">Putative ABC transporter-binding protein</fullName>
    </submittedName>
</protein>
<accession>A0A2W0CA91</accession>
<name>A0A2W0CA91_9BACL</name>
<proteinExistence type="predicted"/>
<dbReference type="Proteomes" id="UP000247459">
    <property type="component" value="Unassembled WGS sequence"/>
</dbReference>
<dbReference type="AlphaFoldDB" id="A0A2W0CA91"/>
<dbReference type="Gene3D" id="3.40.50.1980">
    <property type="entry name" value="Nitrogenase molybdenum iron protein domain"/>
    <property type="match status" value="1"/>
</dbReference>
<reference evidence="1 2" key="1">
    <citation type="submission" date="2018-01" db="EMBL/GenBank/DDBJ databases">
        <title>Genome sequence of the PGP bacterium Paenibacillus illinoisensis E3.</title>
        <authorList>
            <person name="Rolli E."/>
            <person name="Marasco R."/>
            <person name="Bessem C."/>
            <person name="Michoud G."/>
            <person name="Gaiarsa S."/>
            <person name="Borin S."/>
            <person name="Daffonchio D."/>
        </authorList>
    </citation>
    <scope>NUCLEOTIDE SEQUENCE [LARGE SCALE GENOMIC DNA]</scope>
    <source>
        <strain evidence="1 2">E3</strain>
    </source>
</reference>
<organism evidence="1 2">
    <name type="scientific">Paenibacillus illinoisensis</name>
    <dbReference type="NCBI Taxonomy" id="59845"/>
    <lineage>
        <taxon>Bacteria</taxon>
        <taxon>Bacillati</taxon>
        <taxon>Bacillota</taxon>
        <taxon>Bacilli</taxon>
        <taxon>Bacillales</taxon>
        <taxon>Paenibacillaceae</taxon>
        <taxon>Paenibacillus</taxon>
    </lineage>
</organism>
<comment type="caution">
    <text evidence="1">The sequence shown here is derived from an EMBL/GenBank/DDBJ whole genome shotgun (WGS) entry which is preliminary data.</text>
</comment>
<evidence type="ECO:0000313" key="2">
    <source>
        <dbReference type="Proteomes" id="UP000247459"/>
    </source>
</evidence>
<gene>
    <name evidence="1" type="primary">fhuD5</name>
    <name evidence="1" type="ORF">PIL02S_02410</name>
</gene>
<dbReference type="EMBL" id="PRLG01000018">
    <property type="protein sequence ID" value="PYY29456.1"/>
    <property type="molecule type" value="Genomic_DNA"/>
</dbReference>
<evidence type="ECO:0000313" key="1">
    <source>
        <dbReference type="EMBL" id="PYY29456.1"/>
    </source>
</evidence>
<sequence length="67" mass="8047">MPSIHVFGHHYDSVCLQQWCRGGNYQRFDRNNLPAVKNNQAYELQEDRYWYFDPITIQGQAEDRGLR</sequence>
<dbReference type="RefSeq" id="WP_181429777.1">
    <property type="nucleotide sequence ID" value="NZ_PRLG01000018.1"/>
</dbReference>